<dbReference type="AlphaFoldDB" id="A0A8X6VRQ4"/>
<keyword evidence="3" id="KW-0378">Hydrolase</keyword>
<dbReference type="EMBL" id="BMAU01021354">
    <property type="protein sequence ID" value="GFY19883.1"/>
    <property type="molecule type" value="Genomic_DNA"/>
</dbReference>
<dbReference type="Pfam" id="PF00135">
    <property type="entry name" value="COesterase"/>
    <property type="match status" value="1"/>
</dbReference>
<evidence type="ECO:0000256" key="3">
    <source>
        <dbReference type="ARBA" id="ARBA00022801"/>
    </source>
</evidence>
<dbReference type="Proteomes" id="UP000887159">
    <property type="component" value="Unassembled WGS sequence"/>
</dbReference>
<sequence>MLKVLRFHFEFEAIAVHNSTKEHRGGLEVMVWIHGGFLQFGNGNEPGISPTAKLAKKMNMVFVSMNYRLYTLGFMALDILTDDILTDSKGNYGLWDQLCALQWVKENIKNFGGDPRKVTLFGPDAGAASIMALMSSPKAQGLFHSAWLIGPTMVFNRTFEEVTTHNKGLFLQRSGCKDAQCLRKGVAQDIITAHLGKDDASFRIRDQNDLPIQGIFPEQLIVMDVIKSDNKKHENKATRKSISLKTKMQVIRRLDTDERQPQIGAALNLATSTIKDHS</sequence>
<dbReference type="PANTHER" id="PTHR43142">
    <property type="entry name" value="CARBOXYLIC ESTER HYDROLASE"/>
    <property type="match status" value="1"/>
</dbReference>
<dbReference type="InterPro" id="IPR002018">
    <property type="entry name" value="CarbesteraseB"/>
</dbReference>
<evidence type="ECO:0000256" key="2">
    <source>
        <dbReference type="ARBA" id="ARBA00022487"/>
    </source>
</evidence>
<proteinExistence type="inferred from homology"/>
<gene>
    <name evidence="6" type="primary">Tfu_2427</name>
    <name evidence="6" type="ORF">TNCV_2145761</name>
</gene>
<comment type="caution">
    <text evidence="6">The sequence shown here is derived from an EMBL/GenBank/DDBJ whole genome shotgun (WGS) entry which is preliminary data.</text>
</comment>
<evidence type="ECO:0000256" key="1">
    <source>
        <dbReference type="ARBA" id="ARBA00005964"/>
    </source>
</evidence>
<keyword evidence="7" id="KW-1185">Reference proteome</keyword>
<evidence type="ECO:0000313" key="6">
    <source>
        <dbReference type="EMBL" id="GFY19883.1"/>
    </source>
</evidence>
<evidence type="ECO:0000256" key="4">
    <source>
        <dbReference type="ARBA" id="ARBA00023180"/>
    </source>
</evidence>
<reference evidence="6" key="1">
    <citation type="submission" date="2020-08" db="EMBL/GenBank/DDBJ databases">
        <title>Multicomponent nature underlies the extraordinary mechanical properties of spider dragline silk.</title>
        <authorList>
            <person name="Kono N."/>
            <person name="Nakamura H."/>
            <person name="Mori M."/>
            <person name="Yoshida Y."/>
            <person name="Ohtoshi R."/>
            <person name="Malay A.D."/>
            <person name="Moran D.A.P."/>
            <person name="Tomita M."/>
            <person name="Numata K."/>
            <person name="Arakawa K."/>
        </authorList>
    </citation>
    <scope>NUCLEOTIDE SEQUENCE</scope>
</reference>
<accession>A0A8X6VRQ4</accession>
<protein>
    <submittedName>
        <fullName evidence="6">Carboxylesterase</fullName>
    </submittedName>
</protein>
<dbReference type="PANTHER" id="PTHR43142:SF1">
    <property type="entry name" value="CARBOXYLIC ESTER HYDROLASE"/>
    <property type="match status" value="1"/>
</dbReference>
<feature type="domain" description="Carboxylesterase type B" evidence="5">
    <location>
        <begin position="21"/>
        <end position="196"/>
    </location>
</feature>
<comment type="similarity">
    <text evidence="1">Belongs to the type-B carboxylesterase/lipase family.</text>
</comment>
<evidence type="ECO:0000313" key="7">
    <source>
        <dbReference type="Proteomes" id="UP000887159"/>
    </source>
</evidence>
<organism evidence="6 7">
    <name type="scientific">Trichonephila clavipes</name>
    <name type="common">Golden silk orbweaver</name>
    <name type="synonym">Nephila clavipes</name>
    <dbReference type="NCBI Taxonomy" id="2585209"/>
    <lineage>
        <taxon>Eukaryota</taxon>
        <taxon>Metazoa</taxon>
        <taxon>Ecdysozoa</taxon>
        <taxon>Arthropoda</taxon>
        <taxon>Chelicerata</taxon>
        <taxon>Arachnida</taxon>
        <taxon>Araneae</taxon>
        <taxon>Araneomorphae</taxon>
        <taxon>Entelegynae</taxon>
        <taxon>Araneoidea</taxon>
        <taxon>Nephilidae</taxon>
        <taxon>Trichonephila</taxon>
    </lineage>
</organism>
<evidence type="ECO:0000259" key="5">
    <source>
        <dbReference type="Pfam" id="PF00135"/>
    </source>
</evidence>
<dbReference type="SUPFAM" id="SSF53474">
    <property type="entry name" value="alpha/beta-Hydrolases"/>
    <property type="match status" value="1"/>
</dbReference>
<dbReference type="GO" id="GO:0052689">
    <property type="term" value="F:carboxylic ester hydrolase activity"/>
    <property type="evidence" value="ECO:0007669"/>
    <property type="project" value="UniProtKB-KW"/>
</dbReference>
<name>A0A8X6VRQ4_TRICX</name>
<dbReference type="InterPro" id="IPR029058">
    <property type="entry name" value="AB_hydrolase_fold"/>
</dbReference>
<keyword evidence="4" id="KW-0325">Glycoprotein</keyword>
<dbReference type="Gene3D" id="3.40.50.1820">
    <property type="entry name" value="alpha/beta hydrolase"/>
    <property type="match status" value="1"/>
</dbReference>
<keyword evidence="2" id="KW-0719">Serine esterase</keyword>